<keyword evidence="5 7" id="KW-0573">Peptidoglycan synthesis</keyword>
<evidence type="ECO:0000256" key="4">
    <source>
        <dbReference type="ARBA" id="ARBA00022960"/>
    </source>
</evidence>
<dbReference type="CDD" id="cd16913">
    <property type="entry name" value="YkuD_like"/>
    <property type="match status" value="1"/>
</dbReference>
<dbReference type="OrthoDB" id="9809748at2"/>
<dbReference type="Gene3D" id="2.40.440.10">
    <property type="entry name" value="L,D-transpeptidase catalytic domain-like"/>
    <property type="match status" value="1"/>
</dbReference>
<dbReference type="GO" id="GO:0016740">
    <property type="term" value="F:transferase activity"/>
    <property type="evidence" value="ECO:0007669"/>
    <property type="project" value="UniProtKB-KW"/>
</dbReference>
<name>A0A2V4VWQ6_9GAMM</name>
<dbReference type="EMBL" id="QJSU01000003">
    <property type="protein sequence ID" value="PYE39774.1"/>
    <property type="molecule type" value="Genomic_DNA"/>
</dbReference>
<dbReference type="PROSITE" id="PS52029">
    <property type="entry name" value="LD_TPASE"/>
    <property type="match status" value="1"/>
</dbReference>
<evidence type="ECO:0000256" key="1">
    <source>
        <dbReference type="ARBA" id="ARBA00004752"/>
    </source>
</evidence>
<reference evidence="10 11" key="1">
    <citation type="submission" date="2018-06" db="EMBL/GenBank/DDBJ databases">
        <title>Genomic Encyclopedia of Type Strains, Phase III (KMG-III): the genomes of soil and plant-associated and newly described type strains.</title>
        <authorList>
            <person name="Whitman W."/>
        </authorList>
    </citation>
    <scope>NUCLEOTIDE SEQUENCE [LARGE SCALE GENOMIC DNA]</scope>
    <source>
        <strain evidence="10 11">CECT 5889</strain>
    </source>
</reference>
<comment type="pathway">
    <text evidence="1 7">Cell wall biogenesis; peptidoglycan biosynthesis.</text>
</comment>
<dbReference type="PANTHER" id="PTHR36699">
    <property type="entry name" value="LD-TRANSPEPTIDASE"/>
    <property type="match status" value="1"/>
</dbReference>
<keyword evidence="3" id="KW-0808">Transferase</keyword>
<evidence type="ECO:0000256" key="2">
    <source>
        <dbReference type="ARBA" id="ARBA00005992"/>
    </source>
</evidence>
<accession>A0A2V4VWQ6</accession>
<dbReference type="InterPro" id="IPR038063">
    <property type="entry name" value="Transpep_catalytic_dom"/>
</dbReference>
<feature type="domain" description="L,D-TPase catalytic" evidence="9">
    <location>
        <begin position="56"/>
        <end position="192"/>
    </location>
</feature>
<feature type="active site" description="Nucleophile" evidence="7">
    <location>
        <position position="168"/>
    </location>
</feature>
<evidence type="ECO:0000256" key="7">
    <source>
        <dbReference type="PROSITE-ProRule" id="PRU01373"/>
    </source>
</evidence>
<dbReference type="PANTHER" id="PTHR36699:SF1">
    <property type="entry name" value="L,D-TRANSPEPTIDASE YAFK-RELATED"/>
    <property type="match status" value="1"/>
</dbReference>
<evidence type="ECO:0000259" key="9">
    <source>
        <dbReference type="PROSITE" id="PS52029"/>
    </source>
</evidence>
<sequence length="193" mass="21187">MAFLRNRTHHLLLILVGLGVVTVISSSVFNYMTRASASNSTFDNPNNQPIADVVIDKVFVDKSERRLQLLSGDDVIRTYHIALGDSPVGHKQQEGDQRTPVGIYTLDYKNENSIAHRSIHISYPNAADKARAKQLGVSPGGDIMIHGQMNGFGHLAAINQKYDWTDGCIAVTDDEMDEIMAAVTLGIPIEIVE</sequence>
<evidence type="ECO:0000313" key="10">
    <source>
        <dbReference type="EMBL" id="PYE39774.1"/>
    </source>
</evidence>
<keyword evidence="8" id="KW-1133">Transmembrane helix</keyword>
<comment type="similarity">
    <text evidence="2">Belongs to the YkuD family.</text>
</comment>
<evidence type="ECO:0000256" key="3">
    <source>
        <dbReference type="ARBA" id="ARBA00022679"/>
    </source>
</evidence>
<dbReference type="RefSeq" id="WP_110922758.1">
    <property type="nucleotide sequence ID" value="NZ_QJSU01000003.1"/>
</dbReference>
<organism evidence="10 11">
    <name type="scientific">Psychrobacter fozii</name>
    <dbReference type="NCBI Taxonomy" id="198480"/>
    <lineage>
        <taxon>Bacteria</taxon>
        <taxon>Pseudomonadati</taxon>
        <taxon>Pseudomonadota</taxon>
        <taxon>Gammaproteobacteria</taxon>
        <taxon>Moraxellales</taxon>
        <taxon>Moraxellaceae</taxon>
        <taxon>Psychrobacter</taxon>
    </lineage>
</organism>
<dbReference type="UniPathway" id="UPA00219"/>
<feature type="active site" description="Proton donor/acceptor" evidence="7">
    <location>
        <position position="146"/>
    </location>
</feature>
<evidence type="ECO:0000313" key="11">
    <source>
        <dbReference type="Proteomes" id="UP000247746"/>
    </source>
</evidence>
<dbReference type="AlphaFoldDB" id="A0A2V4VWQ6"/>
<evidence type="ECO:0000256" key="5">
    <source>
        <dbReference type="ARBA" id="ARBA00022984"/>
    </source>
</evidence>
<dbReference type="GO" id="GO:0004180">
    <property type="term" value="F:carboxypeptidase activity"/>
    <property type="evidence" value="ECO:0007669"/>
    <property type="project" value="UniProtKB-ARBA"/>
</dbReference>
<dbReference type="SUPFAM" id="SSF141523">
    <property type="entry name" value="L,D-transpeptidase catalytic domain-like"/>
    <property type="match status" value="1"/>
</dbReference>
<evidence type="ECO:0000256" key="8">
    <source>
        <dbReference type="SAM" id="Phobius"/>
    </source>
</evidence>
<keyword evidence="8" id="KW-0812">Transmembrane</keyword>
<dbReference type="GO" id="GO:0008360">
    <property type="term" value="P:regulation of cell shape"/>
    <property type="evidence" value="ECO:0007669"/>
    <property type="project" value="UniProtKB-UniRule"/>
</dbReference>
<dbReference type="InterPro" id="IPR005490">
    <property type="entry name" value="LD_TPept_cat_dom"/>
</dbReference>
<dbReference type="Pfam" id="PF03734">
    <property type="entry name" value="YkuD"/>
    <property type="match status" value="1"/>
</dbReference>
<feature type="transmembrane region" description="Helical" evidence="8">
    <location>
        <begin position="12"/>
        <end position="32"/>
    </location>
</feature>
<evidence type="ECO:0000256" key="6">
    <source>
        <dbReference type="ARBA" id="ARBA00023316"/>
    </source>
</evidence>
<protein>
    <submittedName>
        <fullName evidence="10">L,D-transpeptidase-like protein</fullName>
    </submittedName>
</protein>
<proteinExistence type="inferred from homology"/>
<gene>
    <name evidence="10" type="ORF">DFP82_103222</name>
</gene>
<dbReference type="GO" id="GO:0009252">
    <property type="term" value="P:peptidoglycan biosynthetic process"/>
    <property type="evidence" value="ECO:0007669"/>
    <property type="project" value="UniProtKB-UniPathway"/>
</dbReference>
<keyword evidence="11" id="KW-1185">Reference proteome</keyword>
<comment type="caution">
    <text evidence="10">The sequence shown here is derived from an EMBL/GenBank/DDBJ whole genome shotgun (WGS) entry which is preliminary data.</text>
</comment>
<keyword evidence="6 7" id="KW-0961">Cell wall biogenesis/degradation</keyword>
<keyword evidence="8" id="KW-0472">Membrane</keyword>
<dbReference type="Proteomes" id="UP000247746">
    <property type="component" value="Unassembled WGS sequence"/>
</dbReference>
<keyword evidence="4 7" id="KW-0133">Cell shape</keyword>
<dbReference type="GO" id="GO:0071555">
    <property type="term" value="P:cell wall organization"/>
    <property type="evidence" value="ECO:0007669"/>
    <property type="project" value="UniProtKB-UniRule"/>
</dbReference>